<reference evidence="1 2" key="1">
    <citation type="journal article" date="2017" name="Front. Microbiol.">
        <title>New Insights into the Diversity of the Genus Faecalibacterium.</title>
        <authorList>
            <person name="Benevides L."/>
            <person name="Burman S."/>
            <person name="Martin R."/>
            <person name="Robert V."/>
            <person name="Thomas M."/>
            <person name="Miquel S."/>
            <person name="Chain F."/>
            <person name="Sokol H."/>
            <person name="Bermudez-Humaran L.G."/>
            <person name="Morrison M."/>
            <person name="Langella P."/>
            <person name="Azevedo V.A."/>
            <person name="Chatel J.M."/>
            <person name="Soares S."/>
        </authorList>
    </citation>
    <scope>NUCLEOTIDE SEQUENCE [LARGE SCALE GENOMIC DNA]</scope>
    <source>
        <strain evidence="2">CNCM I-4541</strain>
    </source>
</reference>
<sequence length="63" mass="6788">MQNNAPSSKASASALAFLLHCTALLSPFSPRSPAFFIDKPPACYYNNVVKMASLRGFAPARNK</sequence>
<evidence type="ECO:0000313" key="2">
    <source>
        <dbReference type="Proteomes" id="UP000220959"/>
    </source>
</evidence>
<dbReference type="EMBL" id="NMTR01000019">
    <property type="protein sequence ID" value="PDX61051.1"/>
    <property type="molecule type" value="Genomic_DNA"/>
</dbReference>
<evidence type="ECO:0000313" key="1">
    <source>
        <dbReference type="EMBL" id="PDX61051.1"/>
    </source>
</evidence>
<protein>
    <submittedName>
        <fullName evidence="1">Uncharacterized protein</fullName>
    </submittedName>
</protein>
<organism evidence="1 2">
    <name type="scientific">Faecalibacterium langellae</name>
    <dbReference type="NCBI Taxonomy" id="3435293"/>
    <lineage>
        <taxon>Bacteria</taxon>
        <taxon>Bacillati</taxon>
        <taxon>Bacillota</taxon>
        <taxon>Clostridia</taxon>
        <taxon>Eubacteriales</taxon>
        <taxon>Oscillospiraceae</taxon>
        <taxon>Faecalibacterium</taxon>
    </lineage>
</organism>
<accession>A0ACC9CYQ5</accession>
<keyword evidence="2" id="KW-1185">Reference proteome</keyword>
<dbReference type="Proteomes" id="UP000220959">
    <property type="component" value="Unassembled WGS sequence"/>
</dbReference>
<comment type="caution">
    <text evidence="1">The sequence shown here is derived from an EMBL/GenBank/DDBJ whole genome shotgun (WGS) entry which is preliminary data.</text>
</comment>
<name>A0ACC9CYQ5_9FIRM</name>
<gene>
    <name evidence="1" type="ORF">CGS49_07710</name>
</gene>
<proteinExistence type="predicted"/>